<sequence>MPDIEDAGLCLDRAQHFRFGRGLSVTDFTASEWCQQQVAFNLSAKLPKEVTETEAMAAGKKQHAELEAETAIEVEVETESREDVWALRLLATIESLHQLKSSGLTREIFCFGLLQGCWVRGIVDQIELDAEGRAVVVEHKTRRNPSLPSPAQKRTARLQVLLYCALFGSLAASAQQYLPAMLQQLKLDGQACLGRGVVDYAESLGLVPVNTLQHVGNHLASIASQAPPLALTHHVRYLWQGDGSELGQEHVKLDGFAVQQALRRHLLFWGGDKAPEVVPTTEDWKCRHCLFAAKCPTGQGVQHKA</sequence>
<dbReference type="GO" id="GO:0045145">
    <property type="term" value="F:single-stranded DNA 5'-3' DNA exonuclease activity"/>
    <property type="evidence" value="ECO:0007669"/>
    <property type="project" value="InterPro"/>
</dbReference>
<gene>
    <name evidence="2" type="ORF">WJX74_000477</name>
</gene>
<dbReference type="Proteomes" id="UP001438707">
    <property type="component" value="Unassembled WGS sequence"/>
</dbReference>
<evidence type="ECO:0000313" key="3">
    <source>
        <dbReference type="Proteomes" id="UP001438707"/>
    </source>
</evidence>
<evidence type="ECO:0000313" key="2">
    <source>
        <dbReference type="EMBL" id="KAK9834388.1"/>
    </source>
</evidence>
<proteinExistence type="inferred from homology"/>
<dbReference type="GO" id="GO:0036297">
    <property type="term" value="P:interstrand cross-link repair"/>
    <property type="evidence" value="ECO:0007669"/>
    <property type="project" value="TreeGrafter"/>
</dbReference>
<keyword evidence="3" id="KW-1185">Reference proteome</keyword>
<dbReference type="GO" id="GO:0005634">
    <property type="term" value="C:nucleus"/>
    <property type="evidence" value="ECO:0007669"/>
    <property type="project" value="TreeGrafter"/>
</dbReference>
<dbReference type="InterPro" id="IPR011604">
    <property type="entry name" value="PDDEXK-like_dom_sf"/>
</dbReference>
<organism evidence="2 3">
    <name type="scientific">Apatococcus lobatus</name>
    <dbReference type="NCBI Taxonomy" id="904363"/>
    <lineage>
        <taxon>Eukaryota</taxon>
        <taxon>Viridiplantae</taxon>
        <taxon>Chlorophyta</taxon>
        <taxon>core chlorophytes</taxon>
        <taxon>Trebouxiophyceae</taxon>
        <taxon>Chlorellales</taxon>
        <taxon>Chlorellaceae</taxon>
        <taxon>Apatococcus</taxon>
    </lineage>
</organism>
<comment type="similarity">
    <text evidence="1">Belongs to the EXO5 family.</text>
</comment>
<dbReference type="PANTHER" id="PTHR14464">
    <property type="entry name" value="EXONUCLEASE V"/>
    <property type="match status" value="1"/>
</dbReference>
<dbReference type="EMBL" id="JALJOS010000009">
    <property type="protein sequence ID" value="KAK9834388.1"/>
    <property type="molecule type" value="Genomic_DNA"/>
</dbReference>
<dbReference type="Gene3D" id="3.90.320.10">
    <property type="match status" value="1"/>
</dbReference>
<comment type="caution">
    <text evidence="2">The sequence shown here is derived from an EMBL/GenBank/DDBJ whole genome shotgun (WGS) entry which is preliminary data.</text>
</comment>
<accession>A0AAW1RLC0</accession>
<evidence type="ECO:0000256" key="1">
    <source>
        <dbReference type="ARBA" id="ARBA00009797"/>
    </source>
</evidence>
<protein>
    <recommendedName>
        <fullName evidence="4">Exonuclease V</fullName>
    </recommendedName>
</protein>
<name>A0AAW1RLC0_9CHLO</name>
<dbReference type="InterPro" id="IPR019190">
    <property type="entry name" value="EXOV"/>
</dbReference>
<dbReference type="AlphaFoldDB" id="A0AAW1RLC0"/>
<dbReference type="PANTHER" id="PTHR14464:SF4">
    <property type="entry name" value="EXONUCLEASE V"/>
    <property type="match status" value="1"/>
</dbReference>
<dbReference type="Pfam" id="PF09810">
    <property type="entry name" value="Exo5"/>
    <property type="match status" value="2"/>
</dbReference>
<reference evidence="2 3" key="1">
    <citation type="journal article" date="2024" name="Nat. Commun.">
        <title>Phylogenomics reveals the evolutionary origins of lichenization in chlorophyte algae.</title>
        <authorList>
            <person name="Puginier C."/>
            <person name="Libourel C."/>
            <person name="Otte J."/>
            <person name="Skaloud P."/>
            <person name="Haon M."/>
            <person name="Grisel S."/>
            <person name="Petersen M."/>
            <person name="Berrin J.G."/>
            <person name="Delaux P.M."/>
            <person name="Dal Grande F."/>
            <person name="Keller J."/>
        </authorList>
    </citation>
    <scope>NUCLEOTIDE SEQUENCE [LARGE SCALE GENOMIC DNA]</scope>
    <source>
        <strain evidence="2 3">SAG 2145</strain>
    </source>
</reference>
<evidence type="ECO:0008006" key="4">
    <source>
        <dbReference type="Google" id="ProtNLM"/>
    </source>
</evidence>